<evidence type="ECO:0000313" key="11">
    <source>
        <dbReference type="EMBL" id="SCO62366.1"/>
    </source>
</evidence>
<feature type="domain" description="CCR4-NOT transcription complex subunit 1 CAF1-binding" evidence="9">
    <location>
        <begin position="549"/>
        <end position="769"/>
    </location>
</feature>
<sequence length="2984" mass="343333">MNNNFNINLQIEDGITNKYEAEVNGYFAKLYTGEITVNTMIDIMKNLSCSPKGSKNNDIYKSMLLILFNECKFFPKYPVEELDITAQLFGKLIKHNLLISYGNTLSVVLKCILEALKKGSDSKVFNFGITALEQFEDSLICYPAFLSSLIPLPTLRQYNPQYIIHCSELLNTLPEQFRTLPYIDASTILKIKHISEISSYNNISNANISHIPNNDIKKISVTNANNLKNINNLVPHLTTMDGSNQTTTNFITHNNLSDNNIENSVNNNIISEKHNDNNTVNTINNSNRTDNYISNNNQTQFTNLMNNILNQNNNNNFNNINNDNMLLYINNILPNLSNIVDKNTIPPNINNLQAINRNNPLYKNKNPNTNLNAISGINNINNLNSAYNINLLDNNTSANILSAKSNRVYQNKGFINTNEPSHINRDINLVTNNMTQNKNLSSTNLLNNTNQIRMDINIPSGGNNFQNIPINSNIIRKDNNKNENNYTSGIPHSNNKDNVEQINGCIEVFYNQVQLKLPSNLNSKNIIGFGLGQIECLMDNTHISKSIIIPSSVIVGEIFSIFNTLCLLNIDEKIKILKDVMQPEYYSWLAFYIVKSRVSKEVNLHNVFLEFIDKLSYPMLIETIINMTYDYILILFKYINELKEVSAFRTVLKNLGSWLGFITLGRNKPLKSKILDLKLVLFEAYDKDCLVCILPMVCKILESIKLSKSFKPPNPWTTTMLCLLTEIHELPNAKTYIIFEVEVLFKNLSLNIQDYQNKTVLLSRRPPQHNQKNDFNIVDSNNTNSPLLSTNIDIKLHSLKPNIPNFISTNDNNTNSINNVNNNYYNITNWNNANSGIEPNNISENALLEEFENLTKKNNQNNRIINQDKPDYINKNNNQQLLNLKNIISHWNEYNANKNNPLQNDQILVSSFPPPDIKSNNSTTFNKVFDSISKAYNSINEQTLNKIDPNIINNYSIPNSSINANISATSNDHNKMNNSKFFQNLCNATIISPSIALFQIQPNLKKVVPIAVDRSIKEIISAVLERSVTISCITTREIISKDFCLEKDQNIIRKASHIMTASLAASLALATCKEPLRISLTQNLRELLQPTSTKDCNDQVLIEQVVQVLSADNLELGCNLIEQAVIEKAITDINEALAPTLLAKHITNENNKKLNDSVNIMNSKKMQIEFAEILNLGVPITNNQLQIYKDFLNMNPLKKLYSSPKPLTLIYKNADETNSINTQQNDQQSSIITNENTKNDIIPNLGTNINIDYNNINNNLELNPNESNIKIPQQNKPLNTSAISSNLNLNKVLKKLELATNQLKETIKDILMLPPILFNINKKKIIGNINKISLYILYSLSVDDNLFNLIKSIPEIASLTHHKNETIISYTNRICKFLFEIALHNYNKSQQESKLNDMTGIYMEVFLCILEKLKIKCPIAKEHISTCVIKTTMSLLNAPINNTITSNNNNNNKTEEDNVNNIKDSEKNNSLNSMISEISENTPNQKANELNIDNNKTSNNYEQFYKSNANIIAGLIRYNLIDIDQYKIFLENQLANKINNNNAIKFIIFLLKNILIDFHIYRYNYFKNIFDHLNNIIITNSKENIINEPSKINKDIKINNIIDVNANIFYNNNDNPIDIISAINELTKEAKHIQEKTNSVIFSDYFELCDEFSKTDDETEKEDPEPADSPNDDANKTFIKLKVEKVETNSNNPDIESQLNPEVSPKHGETKLENKNKKSKKNKEEQKDDSTTIAKTELNEISLPLSKSKDIPNKNSDLINKKNTENITEKIITDENGINKIEKNKEHINDKNGDIKKNEKKNYKKYLQILMNPQNLTTLTQIIDFCLNKDWNIIQTKKYNDGIRDKGVGGVRIVPKPQKVPKQQQHIISSIFMEWVKLSNIKNIDNPNQIYVKFFQKISSQGLLQINNSDNFFTTCIYKAIEKAELFLDPYSEDFESFQNGESKELFTHVSTNLTNSNYLKANDNNDTKGIESETELPSDLLSKQGAQNENLKREYNENDSNVDKKNQKKTNLIEEETENPSHSKEKDKKKKKKKNEYKYQKLKQKKPSHSKEKKKKKKKKKNEYTDAKSKPTEETEIDKNKDQYNEKQNNETNKYCEDSEDNLTDAVSTNLTFNSNISNYEYSFSDDDNSHYFVNNSDRNSSNANKMKNKKKDTLNFVYSSINKSMTNDSTLNSDKDLEKSKLYSEVLKESCVITDPNKDKADGNNTTKITKNETNNTNLEKEKKRKSESNNQNNLNAKIETQIDDDTKKDLEKRTQITNILDTSSIDALAKMIVSMMKLVDSQKITPYLLLQKVMNIFCRILVYECRKKKNKFNQRSYFRLFLSILIEISKNEKKLESYNKCILALGYYLRILNPLRVPMFVFAWVELISHKLFLPKILQTSKGWYIYNKLIIYLFEFLYGFLKNSYLTQPIKLLYRATLRILLLLLHDFPEFLCVYSFSFCNSIPLNCMQLRNIILSALPRNTKLPNPFNPNLKINLLPEIKTAPVILNNFTFILIDYKIKKNVDEYFITKNLNHLKKIHKKILIKNKVKSFYLKSKYNIPLLNALVLYIGMSLSPEILFFQKNPELHQHPALEIILYLIYKLDMEGKYYLLASITNHLRYPNSHTHFFSSLLLWIFNISKTETIKEQVTGILLERLIVNKPHPWGLLVTFMQLIKNPIFNFWNCSFVRVSPEIETLFNTIANSCMPNKTQNHTTTHNSNNNESNGSNTNNINKANNMTNKPNDSNTSAYQYNLKHEHFPNSEFNKYLSNISNSIQNNKQPILDENKDKIKEFCNNININQLMQNSNEKININNTDLIRKILNSENANFKNHITTNGAATIPHINSIHQYDINSHTNDITNNINPKQNIINNIHTYNINSSNNNNLSNMPFYRDITNLSGTKTNNNSHNNIELSQENQLINNSYYFHDKNIMLDSHLQNNLNQIKRNTRLNTSQIHENNENDSNNIQKHFNFEANNKLTDQNNRDFLNSNHFYDSKPDYYN</sequence>
<feature type="domain" description="CCR4-NOT transcription complex subunit 1 TTP binding" evidence="10">
    <location>
        <begin position="8"/>
        <end position="164"/>
    </location>
</feature>
<keyword evidence="3" id="KW-0805">Transcription regulation</keyword>
<feature type="compositionally biased region" description="Basic residues" evidence="6">
    <location>
        <begin position="2028"/>
        <end position="2062"/>
    </location>
</feature>
<evidence type="ECO:0000256" key="6">
    <source>
        <dbReference type="SAM" id="MobiDB-lite"/>
    </source>
</evidence>
<feature type="compositionally biased region" description="Basic and acidic residues" evidence="6">
    <location>
        <begin position="1991"/>
        <end position="2006"/>
    </location>
</feature>
<feature type="region of interest" description="Disordered" evidence="6">
    <location>
        <begin position="1957"/>
        <end position="2100"/>
    </location>
</feature>
<dbReference type="Pfam" id="PF12842">
    <property type="entry name" value="DUF3819"/>
    <property type="match status" value="1"/>
</dbReference>
<evidence type="ECO:0000256" key="4">
    <source>
        <dbReference type="ARBA" id="ARBA00023163"/>
    </source>
</evidence>
<dbReference type="GO" id="GO:0000288">
    <property type="term" value="P:nuclear-transcribed mRNA catabolic process, deadenylation-dependent decay"/>
    <property type="evidence" value="ECO:0007669"/>
    <property type="project" value="TreeGrafter"/>
</dbReference>
<feature type="compositionally biased region" description="Basic and acidic residues" evidence="6">
    <location>
        <begin position="2063"/>
        <end position="2098"/>
    </location>
</feature>
<dbReference type="Pfam" id="PF16417">
    <property type="entry name" value="CNOT1_TTP_bind"/>
    <property type="match status" value="1"/>
</dbReference>
<feature type="compositionally biased region" description="Basic and acidic residues" evidence="6">
    <location>
        <begin position="1704"/>
        <end position="1730"/>
    </location>
</feature>
<evidence type="ECO:0000259" key="10">
    <source>
        <dbReference type="Pfam" id="PF16417"/>
    </source>
</evidence>
<keyword evidence="4" id="KW-0804">Transcription</keyword>
<feature type="domain" description="CCR4-NOT transcription complex subunit 1" evidence="8">
    <location>
        <begin position="1002"/>
        <end position="1145"/>
    </location>
</feature>
<feature type="domain" description="CCR4-Not complex component Not1 C-terminal" evidence="7">
    <location>
        <begin position="2329"/>
        <end position="2684"/>
    </location>
</feature>
<dbReference type="GO" id="GO:0000932">
    <property type="term" value="C:P-body"/>
    <property type="evidence" value="ECO:0007669"/>
    <property type="project" value="TreeGrafter"/>
</dbReference>
<evidence type="ECO:0000259" key="8">
    <source>
        <dbReference type="Pfam" id="PF12842"/>
    </source>
</evidence>
<feature type="compositionally biased region" description="Low complexity" evidence="6">
    <location>
        <begin position="2691"/>
        <end position="2726"/>
    </location>
</feature>
<dbReference type="VEuPathDB" id="PlasmoDB:PBANKA_0943100"/>
<dbReference type="OrthoDB" id="1933107at2759"/>
<feature type="compositionally biased region" description="Basic and acidic residues" evidence="6">
    <location>
        <begin position="2221"/>
        <end position="2230"/>
    </location>
</feature>
<dbReference type="GO" id="GO:0005634">
    <property type="term" value="C:nucleus"/>
    <property type="evidence" value="ECO:0007669"/>
    <property type="project" value="UniProtKB-SubCell"/>
</dbReference>
<dbReference type="Gene3D" id="1.25.40.800">
    <property type="match status" value="1"/>
</dbReference>
<feature type="region of interest" description="Disordered" evidence="6">
    <location>
        <begin position="1654"/>
        <end position="1733"/>
    </location>
</feature>
<dbReference type="PANTHER" id="PTHR13162">
    <property type="entry name" value="CCR4-NOT TRANSCRIPTION COMPLEX"/>
    <property type="match status" value="1"/>
</dbReference>
<dbReference type="Gene3D" id="1.25.40.180">
    <property type="match status" value="1"/>
</dbReference>
<keyword evidence="2" id="KW-0678">Repressor</keyword>
<dbReference type="GO" id="GO:0030015">
    <property type="term" value="C:CCR4-NOT core complex"/>
    <property type="evidence" value="ECO:0007669"/>
    <property type="project" value="InterPro"/>
</dbReference>
<gene>
    <name evidence="11" type="primary">NOT1</name>
    <name evidence="11" type="ORF">PBSP11A_000214800</name>
</gene>
<keyword evidence="5" id="KW-0539">Nucleus</keyword>
<name>A0A1D3SFK8_PLABE</name>
<evidence type="ECO:0000256" key="5">
    <source>
        <dbReference type="ARBA" id="ARBA00023242"/>
    </source>
</evidence>
<dbReference type="Gene3D" id="1.25.40.790">
    <property type="match status" value="2"/>
</dbReference>
<dbReference type="GO" id="GO:0060090">
    <property type="term" value="F:molecular adaptor activity"/>
    <property type="evidence" value="ECO:0007669"/>
    <property type="project" value="TreeGrafter"/>
</dbReference>
<evidence type="ECO:0000259" key="7">
    <source>
        <dbReference type="Pfam" id="PF04054"/>
    </source>
</evidence>
<protein>
    <submittedName>
        <fullName evidence="11">CCR4-NOT transcription complex subunit 1, putative</fullName>
    </submittedName>
</protein>
<dbReference type="InterPro" id="IPR032191">
    <property type="entry name" value="CNOT1_CAF1_bind"/>
</dbReference>
<dbReference type="InterPro" id="IPR024557">
    <property type="entry name" value="CNOT1_dom_4"/>
</dbReference>
<dbReference type="InterPro" id="IPR038535">
    <property type="entry name" value="CNOT1_TTP_bind_sf"/>
</dbReference>
<organism evidence="11 12">
    <name type="scientific">Plasmodium berghei</name>
    <dbReference type="NCBI Taxonomy" id="5821"/>
    <lineage>
        <taxon>Eukaryota</taxon>
        <taxon>Sar</taxon>
        <taxon>Alveolata</taxon>
        <taxon>Apicomplexa</taxon>
        <taxon>Aconoidasida</taxon>
        <taxon>Haemosporida</taxon>
        <taxon>Plasmodiidae</taxon>
        <taxon>Plasmodium</taxon>
        <taxon>Plasmodium (Vinckeia)</taxon>
    </lineage>
</organism>
<dbReference type="Gene3D" id="1.25.40.840">
    <property type="entry name" value="CCR4-NOT transcription complex subunit 1 TTP binding domain"/>
    <property type="match status" value="1"/>
</dbReference>
<dbReference type="EMBL" id="LT608257">
    <property type="protein sequence ID" value="SCO62366.1"/>
    <property type="molecule type" value="Genomic_DNA"/>
</dbReference>
<dbReference type="Pfam" id="PF16415">
    <property type="entry name" value="CNOT1_CAF1_bind"/>
    <property type="match status" value="1"/>
</dbReference>
<dbReference type="InterPro" id="IPR007196">
    <property type="entry name" value="CCR4-Not_Not1_C"/>
</dbReference>
<feature type="compositionally biased region" description="Low complexity" evidence="6">
    <location>
        <begin position="2206"/>
        <end position="2220"/>
    </location>
</feature>
<evidence type="ECO:0000313" key="12">
    <source>
        <dbReference type="Proteomes" id="UP000219860"/>
    </source>
</evidence>
<evidence type="ECO:0000256" key="2">
    <source>
        <dbReference type="ARBA" id="ARBA00022491"/>
    </source>
</evidence>
<dbReference type="InterPro" id="IPR032193">
    <property type="entry name" value="CNOT1_TTP_bind"/>
</dbReference>
<evidence type="ECO:0000259" key="9">
    <source>
        <dbReference type="Pfam" id="PF16415"/>
    </source>
</evidence>
<evidence type="ECO:0000256" key="3">
    <source>
        <dbReference type="ARBA" id="ARBA00023015"/>
    </source>
</evidence>
<dbReference type="GO" id="GO:0017148">
    <property type="term" value="P:negative regulation of translation"/>
    <property type="evidence" value="ECO:0007669"/>
    <property type="project" value="InterPro"/>
</dbReference>
<dbReference type="Proteomes" id="UP000219860">
    <property type="component" value="Chromosome 9"/>
</dbReference>
<reference evidence="11 12" key="1">
    <citation type="submission" date="2016-08" db="EMBL/GenBank/DDBJ databases">
        <authorList>
            <consortium name="Pathogen Informatics"/>
        </authorList>
    </citation>
    <scope>NUCLEOTIDE SEQUENCE [LARGE SCALE GENOMIC DNA]</scope>
    <source>
        <strain evidence="11 12">SP11 Antwerpcl1</strain>
    </source>
</reference>
<feature type="compositionally biased region" description="Polar residues" evidence="6">
    <location>
        <begin position="1688"/>
        <end position="1701"/>
    </location>
</feature>
<feature type="region of interest" description="Disordered" evidence="6">
    <location>
        <begin position="2691"/>
        <end position="2731"/>
    </location>
</feature>
<dbReference type="InterPro" id="IPR040398">
    <property type="entry name" value="Not1"/>
</dbReference>
<proteinExistence type="predicted"/>
<comment type="subcellular location">
    <subcellularLocation>
        <location evidence="1">Nucleus</location>
    </subcellularLocation>
</comment>
<feature type="compositionally biased region" description="Acidic residues" evidence="6">
    <location>
        <begin position="1657"/>
        <end position="1666"/>
    </location>
</feature>
<dbReference type="Pfam" id="PF04054">
    <property type="entry name" value="Not1"/>
    <property type="match status" value="1"/>
</dbReference>
<dbReference type="PANTHER" id="PTHR13162:SF8">
    <property type="entry name" value="CCR4-NOT TRANSCRIPTION COMPLEX SUBUNIT 1"/>
    <property type="match status" value="1"/>
</dbReference>
<evidence type="ECO:0000256" key="1">
    <source>
        <dbReference type="ARBA" id="ARBA00004123"/>
    </source>
</evidence>
<accession>A0A1D3SFK8</accession>
<feature type="region of interest" description="Disordered" evidence="6">
    <location>
        <begin position="2197"/>
        <end position="2238"/>
    </location>
</feature>